<proteinExistence type="predicted"/>
<dbReference type="AlphaFoldDB" id="A0A852Y429"/>
<name>A0A852Y429_9MICO</name>
<dbReference type="PANTHER" id="PTHR46112:SF3">
    <property type="entry name" value="AMINOPEPTIDASE YPDF"/>
    <property type="match status" value="1"/>
</dbReference>
<evidence type="ECO:0000313" key="3">
    <source>
        <dbReference type="Proteomes" id="UP000553888"/>
    </source>
</evidence>
<accession>A0A852Y429</accession>
<keyword evidence="3" id="KW-1185">Reference proteome</keyword>
<dbReference type="InterPro" id="IPR000994">
    <property type="entry name" value="Pept_M24"/>
</dbReference>
<dbReference type="InterPro" id="IPR036005">
    <property type="entry name" value="Creatinase/aminopeptidase-like"/>
</dbReference>
<dbReference type="Gene3D" id="3.40.350.10">
    <property type="entry name" value="Creatinase/prolidase N-terminal domain"/>
    <property type="match status" value="1"/>
</dbReference>
<keyword evidence="2" id="KW-0031">Aminopeptidase</keyword>
<dbReference type="GO" id="GO:0004177">
    <property type="term" value="F:aminopeptidase activity"/>
    <property type="evidence" value="ECO:0007669"/>
    <property type="project" value="UniProtKB-KW"/>
</dbReference>
<gene>
    <name evidence="2" type="ORF">BJ979_000292</name>
</gene>
<evidence type="ECO:0000259" key="1">
    <source>
        <dbReference type="Pfam" id="PF00557"/>
    </source>
</evidence>
<dbReference type="RefSeq" id="WP_179564495.1">
    <property type="nucleotide sequence ID" value="NZ_JACBZY010000001.1"/>
</dbReference>
<sequence length="361" mass="37223">MTDSSTALTARRARVAAELDHAGRGAVVAESPAAIAFLTEVDVRGFSGRGPVAVARRDGSVALVASLADRPLIEGAGYDGEVRYWTLGRTAERTRLREIVAAAAPDAVTPGAPTDTELLDAAMRTRDADEIVRLREAANLADIGYTAIVDRMTRDLRSLEIVRNVDRSLRSAGGGGWWSPLERAEGASVMTHYPVQSIAVLLGRGVEPGVLDVASTLPFALYPLSRGYAGAAGTTIVLSAPSAELRSQAEALGAGVQAALAALAPGVTGGQVHAAFAAALGGTVPLADVDPLLGYSIGTGMGGVLIDAHSRDELQPDEAISIRAALPGVGGSGIAFQTTALITESGAEVLNRVPMRLIELY</sequence>
<organism evidence="2 3">
    <name type="scientific">Schumannella luteola</name>
    <dbReference type="NCBI Taxonomy" id="472059"/>
    <lineage>
        <taxon>Bacteria</taxon>
        <taxon>Bacillati</taxon>
        <taxon>Actinomycetota</taxon>
        <taxon>Actinomycetes</taxon>
        <taxon>Micrococcales</taxon>
        <taxon>Microbacteriaceae</taxon>
        <taxon>Schumannella</taxon>
    </lineage>
</organism>
<dbReference type="Gene3D" id="3.90.230.10">
    <property type="entry name" value="Creatinase/methionine aminopeptidase superfamily"/>
    <property type="match status" value="1"/>
</dbReference>
<dbReference type="InterPro" id="IPR050659">
    <property type="entry name" value="Peptidase_M24B"/>
</dbReference>
<comment type="caution">
    <text evidence="2">The sequence shown here is derived from an EMBL/GenBank/DDBJ whole genome shotgun (WGS) entry which is preliminary data.</text>
</comment>
<reference evidence="2 3" key="1">
    <citation type="submission" date="2020-07" db="EMBL/GenBank/DDBJ databases">
        <title>Sequencing the genomes of 1000 actinobacteria strains.</title>
        <authorList>
            <person name="Klenk H.-P."/>
        </authorList>
    </citation>
    <scope>NUCLEOTIDE SEQUENCE [LARGE SCALE GENOMIC DNA]</scope>
    <source>
        <strain evidence="2 3">DSM 23141</strain>
    </source>
</reference>
<dbReference type="EMBL" id="JACBZY010000001">
    <property type="protein sequence ID" value="NYG97666.1"/>
    <property type="molecule type" value="Genomic_DNA"/>
</dbReference>
<evidence type="ECO:0000313" key="2">
    <source>
        <dbReference type="EMBL" id="NYG97666.1"/>
    </source>
</evidence>
<feature type="domain" description="Peptidase M24" evidence="1">
    <location>
        <begin position="133"/>
        <end position="344"/>
    </location>
</feature>
<protein>
    <submittedName>
        <fullName evidence="2">Xaa-Pro aminopeptidase</fullName>
    </submittedName>
</protein>
<dbReference type="Proteomes" id="UP000553888">
    <property type="component" value="Unassembled WGS sequence"/>
</dbReference>
<dbReference type="SUPFAM" id="SSF55920">
    <property type="entry name" value="Creatinase/aminopeptidase"/>
    <property type="match status" value="1"/>
</dbReference>
<dbReference type="PANTHER" id="PTHR46112">
    <property type="entry name" value="AMINOPEPTIDASE"/>
    <property type="match status" value="1"/>
</dbReference>
<keyword evidence="2" id="KW-0645">Protease</keyword>
<dbReference type="CDD" id="cd01066">
    <property type="entry name" value="APP_MetAP"/>
    <property type="match status" value="1"/>
</dbReference>
<dbReference type="Pfam" id="PF00557">
    <property type="entry name" value="Peptidase_M24"/>
    <property type="match status" value="1"/>
</dbReference>
<keyword evidence="2" id="KW-0378">Hydrolase</keyword>
<dbReference type="InterPro" id="IPR029149">
    <property type="entry name" value="Creatin/AminoP/Spt16_N"/>
</dbReference>